<name>A0ABS5HVX4_9RHOB</name>
<organism evidence="2 3">
    <name type="scientific">Thalassovita aquimarina</name>
    <dbReference type="NCBI Taxonomy" id="2785917"/>
    <lineage>
        <taxon>Bacteria</taxon>
        <taxon>Pseudomonadati</taxon>
        <taxon>Pseudomonadota</taxon>
        <taxon>Alphaproteobacteria</taxon>
        <taxon>Rhodobacterales</taxon>
        <taxon>Roseobacteraceae</taxon>
        <taxon>Thalassovita</taxon>
    </lineage>
</organism>
<dbReference type="Gene3D" id="3.30.360.10">
    <property type="entry name" value="Dihydrodipicolinate Reductase, domain 2"/>
    <property type="match status" value="1"/>
</dbReference>
<feature type="domain" description="Saccharopine dehydrogenase NADP binding" evidence="1">
    <location>
        <begin position="9"/>
        <end position="129"/>
    </location>
</feature>
<dbReference type="Gene3D" id="3.40.50.720">
    <property type="entry name" value="NAD(P)-binding Rossmann-like Domain"/>
    <property type="match status" value="1"/>
</dbReference>
<evidence type="ECO:0000259" key="1">
    <source>
        <dbReference type="Pfam" id="PF03435"/>
    </source>
</evidence>
<dbReference type="Proteomes" id="UP001195941">
    <property type="component" value="Unassembled WGS sequence"/>
</dbReference>
<evidence type="ECO:0000313" key="3">
    <source>
        <dbReference type="Proteomes" id="UP001195941"/>
    </source>
</evidence>
<dbReference type="InterPro" id="IPR005097">
    <property type="entry name" value="Sacchrp_dh_NADP-bd"/>
</dbReference>
<reference evidence="2 3" key="1">
    <citation type="journal article" date="2021" name="Arch. Microbiol.">
        <title>Thalassobius aquimarinus sp. nov., isolated from the Sea of Japan seashore.</title>
        <authorList>
            <person name="Kurilenko V.V."/>
            <person name="Romanenko L.A."/>
            <person name="Chernysheva N.Y."/>
            <person name="Velansky P.V."/>
            <person name="Tekutyeva L.A."/>
            <person name="Isaeva M.P."/>
            <person name="Mikhailov V.V."/>
        </authorList>
    </citation>
    <scope>NUCLEOTIDE SEQUENCE [LARGE SCALE GENOMIC DNA]</scope>
    <source>
        <strain evidence="2 3">KMM 8518</strain>
    </source>
</reference>
<accession>A0ABS5HVX4</accession>
<gene>
    <name evidence="2" type="ORF">IT775_18665</name>
</gene>
<evidence type="ECO:0000313" key="2">
    <source>
        <dbReference type="EMBL" id="MBR9653145.1"/>
    </source>
</evidence>
<comment type="caution">
    <text evidence="2">The sequence shown here is derived from an EMBL/GenBank/DDBJ whole genome shotgun (WGS) entry which is preliminary data.</text>
</comment>
<proteinExistence type="predicted"/>
<dbReference type="EMBL" id="JADMKU010000023">
    <property type="protein sequence ID" value="MBR9653145.1"/>
    <property type="molecule type" value="Genomic_DNA"/>
</dbReference>
<dbReference type="Pfam" id="PF03435">
    <property type="entry name" value="Sacchrp_dh_NADP"/>
    <property type="match status" value="1"/>
</dbReference>
<dbReference type="RefSeq" id="WP_212702769.1">
    <property type="nucleotide sequence ID" value="NZ_JADMKU010000023.1"/>
</dbReference>
<sequence length="365" mass="39174">MKQPRAPKILILGGTGVFGSKLAHMLLQDGWDFSVTSRSFSTAQRFTDAHGGTPVEWDRAQNPAPLFKDHQIVVDAAGPFQDYGEDRCRIALQAIDAGLHYLDLSDDGAFTAGITSLDDLARSKGVTALSGVSSVPALSSAAVSALARDLARIEHIEAAILPGNRAPRGRSVMQAILGQVGAPIRLWRDGAWQSARGWSGSKTYELAPGLSRRAALIGAPDLLLFPDYFGARTVEFRAGLELGWMQSSLALLSWFRARGLMPSVARFTPVFHRVATWFEGAGTDRGGMVVEIRGEIDGSPATRRWTLIAEAGDGPFIPAIPALIAINKLVAGQYTTGARPALAIFSLEEAEKALSRLKVTTRRDA</sequence>
<dbReference type="SUPFAM" id="SSF51735">
    <property type="entry name" value="NAD(P)-binding Rossmann-fold domains"/>
    <property type="match status" value="1"/>
</dbReference>
<protein>
    <submittedName>
        <fullName evidence="2">Saccharopine dehydrogenase NADP-binding domain-containing protein</fullName>
    </submittedName>
</protein>
<dbReference type="InterPro" id="IPR036291">
    <property type="entry name" value="NAD(P)-bd_dom_sf"/>
</dbReference>
<dbReference type="PANTHER" id="PTHR43796:SF2">
    <property type="entry name" value="CARBOXYNORSPERMIDINE SYNTHASE"/>
    <property type="match status" value="1"/>
</dbReference>
<keyword evidence="3" id="KW-1185">Reference proteome</keyword>
<dbReference type="PANTHER" id="PTHR43796">
    <property type="entry name" value="CARBOXYNORSPERMIDINE SYNTHASE"/>
    <property type="match status" value="1"/>
</dbReference>